<evidence type="ECO:0000313" key="2">
    <source>
        <dbReference type="Proteomes" id="UP000019681"/>
    </source>
</evidence>
<gene>
    <name evidence="1" type="ORF">Q428_14580</name>
</gene>
<proteinExistence type="predicted"/>
<dbReference type="STRING" id="1403537.Q428_14580"/>
<dbReference type="AlphaFoldDB" id="A0A017RRI3"/>
<dbReference type="EMBL" id="AZQP01000094">
    <property type="protein sequence ID" value="EYE87206.1"/>
    <property type="molecule type" value="Genomic_DNA"/>
</dbReference>
<dbReference type="RefSeq" id="WP_035381850.1">
    <property type="nucleotide sequence ID" value="NZ_AZQP01000094.1"/>
</dbReference>
<protein>
    <submittedName>
        <fullName evidence="1">Uncharacterized protein</fullName>
    </submittedName>
</protein>
<comment type="caution">
    <text evidence="1">The sequence shown here is derived from an EMBL/GenBank/DDBJ whole genome shotgun (WGS) entry which is preliminary data.</text>
</comment>
<reference evidence="1 2" key="1">
    <citation type="journal article" date="2014" name="Genome Announc.">
        <title>Draft Genome Sequence of Fervidicella metallireducens Strain AeBT, an Iron-Reducing Thermoanaerobe from the Great Artesian Basin.</title>
        <authorList>
            <person name="Patel B.K."/>
        </authorList>
    </citation>
    <scope>NUCLEOTIDE SEQUENCE [LARGE SCALE GENOMIC DNA]</scope>
    <source>
        <strain evidence="1 2">AeB</strain>
    </source>
</reference>
<name>A0A017RRI3_9CLOT</name>
<dbReference type="Proteomes" id="UP000019681">
    <property type="component" value="Unassembled WGS sequence"/>
</dbReference>
<evidence type="ECO:0000313" key="1">
    <source>
        <dbReference type="EMBL" id="EYE87206.1"/>
    </source>
</evidence>
<sequence>MDIYNLVKKSQQKNDEALVELLERFNPLIKKYARKIRDSDAESDLIVRFIETIYKIPIEKNSEMKNENCIKKYIEQSIRHEFMHLSAKKDKIVKENTYQDINSIEIYEGSTSDDYLYVKQLLDKLPKKQR</sequence>
<keyword evidence="2" id="KW-1185">Reference proteome</keyword>
<organism evidence="1 2">
    <name type="scientific">Fervidicella metallireducens AeB</name>
    <dbReference type="NCBI Taxonomy" id="1403537"/>
    <lineage>
        <taxon>Bacteria</taxon>
        <taxon>Bacillati</taxon>
        <taxon>Bacillota</taxon>
        <taxon>Clostridia</taxon>
        <taxon>Eubacteriales</taxon>
        <taxon>Clostridiaceae</taxon>
        <taxon>Fervidicella</taxon>
    </lineage>
</organism>
<accession>A0A017RRI3</accession>
<dbReference type="OrthoDB" id="2449942at2"/>
<feature type="non-terminal residue" evidence="1">
    <location>
        <position position="130"/>
    </location>
</feature>